<evidence type="ECO:0000313" key="3">
    <source>
        <dbReference type="Proteomes" id="UP000658278"/>
    </source>
</evidence>
<comment type="caution">
    <text evidence="2">The sequence shown here is derived from an EMBL/GenBank/DDBJ whole genome shotgun (WGS) entry which is preliminary data.</text>
</comment>
<reference evidence="2" key="1">
    <citation type="submission" date="2021-01" db="EMBL/GenBank/DDBJ databases">
        <title>Modified the classification status of verrucomicrobia.</title>
        <authorList>
            <person name="Feng X."/>
        </authorList>
    </citation>
    <scope>NUCLEOTIDE SEQUENCE</scope>
    <source>
        <strain evidence="2">KCTC 22201</strain>
    </source>
</reference>
<accession>A0A934RCW0</accession>
<organism evidence="2 3">
    <name type="scientific">Haloferula rosea</name>
    <dbReference type="NCBI Taxonomy" id="490093"/>
    <lineage>
        <taxon>Bacteria</taxon>
        <taxon>Pseudomonadati</taxon>
        <taxon>Verrucomicrobiota</taxon>
        <taxon>Verrucomicrobiia</taxon>
        <taxon>Verrucomicrobiales</taxon>
        <taxon>Verrucomicrobiaceae</taxon>
        <taxon>Haloferula</taxon>
    </lineage>
</organism>
<dbReference type="PROSITE" id="PS51257">
    <property type="entry name" value="PROKAR_LIPOPROTEIN"/>
    <property type="match status" value="1"/>
</dbReference>
<sequence length="126" mass="14471">MKVLCSLLLPVLLLASCASMGSSNTKRLLSASGFRPKTPQNQEQQQIYDQMEPYKLYSKEIKGKMLYAYKDPKEGRVYIGGPEENQKYQAYATQQQIAKDQRVAAEMQMEAAYGWGAWGPYNPWWY</sequence>
<dbReference type="RefSeq" id="WP_200278713.1">
    <property type="nucleotide sequence ID" value="NZ_JAENII010000006.1"/>
</dbReference>
<evidence type="ECO:0000256" key="1">
    <source>
        <dbReference type="SAM" id="SignalP"/>
    </source>
</evidence>
<dbReference type="EMBL" id="JAENII010000006">
    <property type="protein sequence ID" value="MBK1827262.1"/>
    <property type="molecule type" value="Genomic_DNA"/>
</dbReference>
<feature type="chain" id="PRO_5038119054" description="Lipoprotein" evidence="1">
    <location>
        <begin position="21"/>
        <end position="126"/>
    </location>
</feature>
<dbReference type="AlphaFoldDB" id="A0A934RCW0"/>
<proteinExistence type="predicted"/>
<evidence type="ECO:0000313" key="2">
    <source>
        <dbReference type="EMBL" id="MBK1827262.1"/>
    </source>
</evidence>
<dbReference type="Proteomes" id="UP000658278">
    <property type="component" value="Unassembled WGS sequence"/>
</dbReference>
<gene>
    <name evidence="2" type="ORF">JIN81_09525</name>
</gene>
<evidence type="ECO:0008006" key="4">
    <source>
        <dbReference type="Google" id="ProtNLM"/>
    </source>
</evidence>
<keyword evidence="3" id="KW-1185">Reference proteome</keyword>
<keyword evidence="1" id="KW-0732">Signal</keyword>
<feature type="signal peptide" evidence="1">
    <location>
        <begin position="1"/>
        <end position="20"/>
    </location>
</feature>
<protein>
    <recommendedName>
        <fullName evidence="4">Lipoprotein</fullName>
    </recommendedName>
</protein>
<name>A0A934RCW0_9BACT</name>